<gene>
    <name evidence="1" type="ORF">E5358_12040</name>
</gene>
<evidence type="ECO:0000313" key="1">
    <source>
        <dbReference type="EMBL" id="TGX80765.1"/>
    </source>
</evidence>
<reference evidence="1" key="1">
    <citation type="submission" date="2019-04" db="EMBL/GenBank/DDBJ databases">
        <title>Microbes associate with the intestines of laboratory mice.</title>
        <authorList>
            <person name="Navarre W."/>
            <person name="Wong E."/>
            <person name="Huang K."/>
            <person name="Tropini C."/>
            <person name="Ng K."/>
            <person name="Yu B."/>
        </authorList>
    </citation>
    <scope>NUCLEOTIDE SEQUENCE</scope>
    <source>
        <strain evidence="1">NM73_A23</strain>
    </source>
</reference>
<dbReference type="EMBL" id="SRZC01000022">
    <property type="protein sequence ID" value="TGX80765.1"/>
    <property type="molecule type" value="Genomic_DNA"/>
</dbReference>
<sequence>MSASALQIREDAWQRLPEGTAIHTIIFVDNIDLQKKTWLDLIVEWRVEHISKRELTLLLAFVVGMLAAIAAFVLHSLIHFIQELLSDNFLNTHFNWYYLVFPVLGILLTMLFVRYVVRDNISHGITRILYAISTRQGRLAAHNMWSSVAASAITIGFGGSVGAEAPIVLTGSAIGSNLARVFRLDSKTVFMLIGCGASAAIAGIFKAPIAGLVFTIEVLMVDLTMASLLPMLISCVTATCFTYVLSGDASLFQFPQNEAWPVNRVPANAMLGVACGLISLYFIRLMTFCEGIYGRMARHPYLKWLVGGVVLSTLIFLFPSLYGEGYASINVLLSGKTEAEWSQVMSHSPFAGHYELLIVYIALVVMTKAIATASTNGGGGCGGTFAPSLFIGAFGGFLFARIWNYYGIGVYAPENNFALLGMAGVMSGVMHAPLTGVFLIAELTGGYHMFIPLLIVSTISYLTIYIFEPHSIYGMRLAKEGKLITHHTDHAVLTLMSLDTVIERDCSAVDPDMPLSKLIHKISRSRVSVLPVVDAGNHLLGEIDMLKLRHIIFRTELYHRFQVRQLMSDPPATLNVNDPMEKTMKAFDKTNAQQLPVVDIDNVLIGYVSRSHVYSLYRKMVADMSTD</sequence>
<name>A0AC61QMV0_9BACT</name>
<protein>
    <submittedName>
        <fullName evidence="1">Chloride channel protein</fullName>
    </submittedName>
</protein>
<proteinExistence type="predicted"/>
<keyword evidence="2" id="KW-1185">Reference proteome</keyword>
<comment type="caution">
    <text evidence="1">The sequence shown here is derived from an EMBL/GenBank/DDBJ whole genome shotgun (WGS) entry which is preliminary data.</text>
</comment>
<accession>A0AC61QMV0</accession>
<dbReference type="Proteomes" id="UP000308886">
    <property type="component" value="Unassembled WGS sequence"/>
</dbReference>
<organism evidence="1 2">
    <name type="scientific">Palleniella muris</name>
    <dbReference type="NCBI Taxonomy" id="3038145"/>
    <lineage>
        <taxon>Bacteria</taxon>
        <taxon>Pseudomonadati</taxon>
        <taxon>Bacteroidota</taxon>
        <taxon>Bacteroidia</taxon>
        <taxon>Bacteroidales</taxon>
        <taxon>Prevotellaceae</taxon>
        <taxon>Palleniella</taxon>
    </lineage>
</organism>
<evidence type="ECO:0000313" key="2">
    <source>
        <dbReference type="Proteomes" id="UP000308886"/>
    </source>
</evidence>